<dbReference type="SUPFAM" id="SSF49785">
    <property type="entry name" value="Galactose-binding domain-like"/>
    <property type="match status" value="1"/>
</dbReference>
<keyword evidence="3" id="KW-1185">Reference proteome</keyword>
<dbReference type="PANTHER" id="PTHR24543:SF291">
    <property type="entry name" value="SMOKE ALARM, ISOFORM D"/>
    <property type="match status" value="1"/>
</dbReference>
<dbReference type="AlphaFoldDB" id="A0A8K0D197"/>
<dbReference type="OrthoDB" id="6071166at2759"/>
<dbReference type="Pfam" id="PF00754">
    <property type="entry name" value="F5_F8_type_C"/>
    <property type="match status" value="1"/>
</dbReference>
<dbReference type="InterPro" id="IPR008979">
    <property type="entry name" value="Galactose-bd-like_sf"/>
</dbReference>
<evidence type="ECO:0000259" key="1">
    <source>
        <dbReference type="PROSITE" id="PS50022"/>
    </source>
</evidence>
<dbReference type="PANTHER" id="PTHR24543">
    <property type="entry name" value="MULTICOPPER OXIDASE-RELATED"/>
    <property type="match status" value="1"/>
</dbReference>
<feature type="domain" description="F5/8 type C" evidence="1">
    <location>
        <begin position="1"/>
        <end position="108"/>
    </location>
</feature>
<dbReference type="EMBL" id="VTPC01004086">
    <property type="protein sequence ID" value="KAF2897530.1"/>
    <property type="molecule type" value="Genomic_DNA"/>
</dbReference>
<dbReference type="Proteomes" id="UP000801492">
    <property type="component" value="Unassembled WGS sequence"/>
</dbReference>
<dbReference type="PROSITE" id="PS01285">
    <property type="entry name" value="FA58C_1"/>
    <property type="match status" value="1"/>
</dbReference>
<sequence length="229" mass="25907">MESGAIKDSAVSASSAYDAGSVGPQHGRLRNDKNGGAWCPRQMVSRDAKEYLEINLEELHVITGVRTQGRFGNGQGQEYAEEYMIEYWRPGFTAWVRWKNREGKECEGPYLVGVGCDVELECWKNTSDVEYWRKRLMLSGMALLQDVVTALDSVYQSCSYNVCEELSDNEAEACNEVADVLHRSDIEGLRIKKQSRKGLENAIKANLEQLSTARNLKPKKYLDYLFSTK</sequence>
<dbReference type="InterPro" id="IPR000421">
    <property type="entry name" value="FA58C"/>
</dbReference>
<comment type="caution">
    <text evidence="2">The sequence shown here is derived from an EMBL/GenBank/DDBJ whole genome shotgun (WGS) entry which is preliminary data.</text>
</comment>
<dbReference type="Gene3D" id="2.60.120.260">
    <property type="entry name" value="Galactose-binding domain-like"/>
    <property type="match status" value="1"/>
</dbReference>
<gene>
    <name evidence="2" type="ORF">ILUMI_08645</name>
</gene>
<proteinExistence type="predicted"/>
<evidence type="ECO:0000313" key="2">
    <source>
        <dbReference type="EMBL" id="KAF2897530.1"/>
    </source>
</evidence>
<reference evidence="2" key="1">
    <citation type="submission" date="2019-08" db="EMBL/GenBank/DDBJ databases">
        <title>The genome of the North American firefly Photinus pyralis.</title>
        <authorList>
            <consortium name="Photinus pyralis genome working group"/>
            <person name="Fallon T.R."/>
            <person name="Sander Lower S.E."/>
            <person name="Weng J.-K."/>
        </authorList>
    </citation>
    <scope>NUCLEOTIDE SEQUENCE</scope>
    <source>
        <strain evidence="2">TRF0915ILg1</strain>
        <tissue evidence="2">Whole body</tissue>
    </source>
</reference>
<organism evidence="2 3">
    <name type="scientific">Ignelater luminosus</name>
    <name type="common">Cucubano</name>
    <name type="synonym">Pyrophorus luminosus</name>
    <dbReference type="NCBI Taxonomy" id="2038154"/>
    <lineage>
        <taxon>Eukaryota</taxon>
        <taxon>Metazoa</taxon>
        <taxon>Ecdysozoa</taxon>
        <taxon>Arthropoda</taxon>
        <taxon>Hexapoda</taxon>
        <taxon>Insecta</taxon>
        <taxon>Pterygota</taxon>
        <taxon>Neoptera</taxon>
        <taxon>Endopterygota</taxon>
        <taxon>Coleoptera</taxon>
        <taxon>Polyphaga</taxon>
        <taxon>Elateriformia</taxon>
        <taxon>Elateroidea</taxon>
        <taxon>Elateridae</taxon>
        <taxon>Agrypninae</taxon>
        <taxon>Pyrophorini</taxon>
        <taxon>Ignelater</taxon>
    </lineage>
</organism>
<name>A0A8K0D197_IGNLU</name>
<accession>A0A8K0D197</accession>
<evidence type="ECO:0000313" key="3">
    <source>
        <dbReference type="Proteomes" id="UP000801492"/>
    </source>
</evidence>
<dbReference type="PROSITE" id="PS50022">
    <property type="entry name" value="FA58C_3"/>
    <property type="match status" value="1"/>
</dbReference>
<protein>
    <recommendedName>
        <fullName evidence="1">F5/8 type C domain-containing protein</fullName>
    </recommendedName>
</protein>